<comment type="caution">
    <text evidence="3">The sequence shown here is derived from an EMBL/GenBank/DDBJ whole genome shotgun (WGS) entry which is preliminary data.</text>
</comment>
<dbReference type="AlphaFoldDB" id="A0A369KCY3"/>
<feature type="compositionally biased region" description="Basic and acidic residues" evidence="2">
    <location>
        <begin position="131"/>
        <end position="140"/>
    </location>
</feature>
<dbReference type="EMBL" id="QQBG01000016">
    <property type="protein sequence ID" value="RDB31462.1"/>
    <property type="molecule type" value="Genomic_DNA"/>
</dbReference>
<dbReference type="Proteomes" id="UP000253816">
    <property type="component" value="Unassembled WGS sequence"/>
</dbReference>
<feature type="coiled-coil region" evidence="1">
    <location>
        <begin position="1"/>
        <end position="59"/>
    </location>
</feature>
<dbReference type="RefSeq" id="WP_114544391.1">
    <property type="nucleotide sequence ID" value="NZ_QQBG01000016.1"/>
</dbReference>
<feature type="region of interest" description="Disordered" evidence="2">
    <location>
        <begin position="79"/>
        <end position="164"/>
    </location>
</feature>
<protein>
    <submittedName>
        <fullName evidence="3">Uncharacterized protein</fullName>
    </submittedName>
</protein>
<dbReference type="OrthoDB" id="21163at2"/>
<organism evidence="3 4">
    <name type="scientific">Candidatus Similichlamydia laticola</name>
    <dbReference type="NCBI Taxonomy" id="2170265"/>
    <lineage>
        <taxon>Bacteria</taxon>
        <taxon>Pseudomonadati</taxon>
        <taxon>Chlamydiota</taxon>
        <taxon>Chlamydiia</taxon>
        <taxon>Parachlamydiales</taxon>
        <taxon>Candidatus Parilichlamydiaceae</taxon>
        <taxon>Candidatus Similichlamydia</taxon>
    </lineage>
</organism>
<feature type="compositionally biased region" description="Basic and acidic residues" evidence="2">
    <location>
        <begin position="104"/>
        <end position="117"/>
    </location>
</feature>
<proteinExistence type="predicted"/>
<evidence type="ECO:0000313" key="3">
    <source>
        <dbReference type="EMBL" id="RDB31462.1"/>
    </source>
</evidence>
<name>A0A369KCY3_9BACT</name>
<reference evidence="3 4" key="1">
    <citation type="submission" date="2018-07" db="EMBL/GenBank/DDBJ databases">
        <title>Comparative genomics of the Candidatus Parilichlamydiaceae reveals evidence of convergent evolution and genome reduction in the phylum Chlamydiae.</title>
        <authorList>
            <person name="Taylor-Brown A."/>
            <person name="Polkinghorne A."/>
        </authorList>
    </citation>
    <scope>NUCLEOTIDE SEQUENCE [LARGE SCALE GENOMIC DNA]</scope>
    <source>
        <strain evidence="3 4">Hat2</strain>
    </source>
</reference>
<gene>
    <name evidence="3" type="ORF">HAT2_00433</name>
</gene>
<evidence type="ECO:0000256" key="2">
    <source>
        <dbReference type="SAM" id="MobiDB-lite"/>
    </source>
</evidence>
<evidence type="ECO:0000313" key="4">
    <source>
        <dbReference type="Proteomes" id="UP000253816"/>
    </source>
</evidence>
<keyword evidence="1" id="KW-0175">Coiled coil</keyword>
<accession>A0A369KCY3</accession>
<sequence length="164" mass="18826">MAGKSERLRKLEEERANLEQWLKLGLVPKKELSKYLQEAEDLKARIEEEKERLQALKEIGHSQDYAPVRRQVRGAYADNPTIGTLGEASSSEGHSDASDTGYHQTDHNRGFTRRDLETTEGLEDAYTDVSSEDHTHDCTHSSRQQGRNWHGLRDPDAYDEDVFW</sequence>
<keyword evidence="4" id="KW-1185">Reference proteome</keyword>
<evidence type="ECO:0000256" key="1">
    <source>
        <dbReference type="SAM" id="Coils"/>
    </source>
</evidence>